<proteinExistence type="predicted"/>
<keyword evidence="1" id="KW-0732">Signal</keyword>
<dbReference type="AlphaFoldDB" id="A0A6B0U435"/>
<dbReference type="EMBL" id="GIFC01003048">
    <property type="protein sequence ID" value="MXU85131.1"/>
    <property type="molecule type" value="Transcribed_RNA"/>
</dbReference>
<organism evidence="2">
    <name type="scientific">Ixodes ricinus</name>
    <name type="common">Common tick</name>
    <name type="synonym">Acarus ricinus</name>
    <dbReference type="NCBI Taxonomy" id="34613"/>
    <lineage>
        <taxon>Eukaryota</taxon>
        <taxon>Metazoa</taxon>
        <taxon>Ecdysozoa</taxon>
        <taxon>Arthropoda</taxon>
        <taxon>Chelicerata</taxon>
        <taxon>Arachnida</taxon>
        <taxon>Acari</taxon>
        <taxon>Parasitiformes</taxon>
        <taxon>Ixodida</taxon>
        <taxon>Ixodoidea</taxon>
        <taxon>Ixodidae</taxon>
        <taxon>Ixodinae</taxon>
        <taxon>Ixodes</taxon>
    </lineage>
</organism>
<evidence type="ECO:0000256" key="1">
    <source>
        <dbReference type="SAM" id="SignalP"/>
    </source>
</evidence>
<protein>
    <submittedName>
        <fullName evidence="2">Putative secreted protein</fullName>
    </submittedName>
</protein>
<feature type="chain" id="PRO_5025492077" evidence="1">
    <location>
        <begin position="20"/>
        <end position="84"/>
    </location>
</feature>
<accession>A0A6B0U435</accession>
<sequence>MWVLSGYVFSHTAVVAVCSCRTDCEVATGEGGASKDMSGNVTDNGRKHLWAPECGCLAFFTLKHIDTYPNVTASLYKSIFLFKA</sequence>
<feature type="signal peptide" evidence="1">
    <location>
        <begin position="1"/>
        <end position="19"/>
    </location>
</feature>
<evidence type="ECO:0000313" key="2">
    <source>
        <dbReference type="EMBL" id="MXU85131.1"/>
    </source>
</evidence>
<name>A0A6B0U435_IXORI</name>
<reference evidence="2" key="1">
    <citation type="submission" date="2019-12" db="EMBL/GenBank/DDBJ databases">
        <title>An insight into the sialome of adult female Ixodes ricinus ticks feeding for 6 days.</title>
        <authorList>
            <person name="Perner J."/>
            <person name="Ribeiro J.M.C."/>
        </authorList>
    </citation>
    <scope>NUCLEOTIDE SEQUENCE</scope>
    <source>
        <strain evidence="2">Semi-engorged</strain>
        <tissue evidence="2">Salivary glands</tissue>
    </source>
</reference>